<proteinExistence type="predicted"/>
<dbReference type="PANTHER" id="PTHR48079">
    <property type="entry name" value="PROTEIN YEEZ"/>
    <property type="match status" value="1"/>
</dbReference>
<dbReference type="InterPro" id="IPR001509">
    <property type="entry name" value="Epimerase_deHydtase"/>
</dbReference>
<dbReference type="GO" id="GO:0005737">
    <property type="term" value="C:cytoplasm"/>
    <property type="evidence" value="ECO:0007669"/>
    <property type="project" value="TreeGrafter"/>
</dbReference>
<dbReference type="Pfam" id="PF01370">
    <property type="entry name" value="Epimerase"/>
    <property type="match status" value="1"/>
</dbReference>
<comment type="caution">
    <text evidence="2">The sequence shown here is derived from an EMBL/GenBank/DDBJ whole genome shotgun (WGS) entry which is preliminary data.</text>
</comment>
<gene>
    <name evidence="2" type="ORF">CSA09_05235</name>
</gene>
<dbReference type="Proteomes" id="UP000229278">
    <property type="component" value="Unassembled WGS sequence"/>
</dbReference>
<dbReference type="GO" id="GO:0004029">
    <property type="term" value="F:aldehyde dehydrogenase (NAD+) activity"/>
    <property type="evidence" value="ECO:0007669"/>
    <property type="project" value="TreeGrafter"/>
</dbReference>
<dbReference type="InterPro" id="IPR036291">
    <property type="entry name" value="NAD(P)-bd_dom_sf"/>
</dbReference>
<dbReference type="AlphaFoldDB" id="A0A2G6PE41"/>
<protein>
    <submittedName>
        <fullName evidence="2">Epimerase</fullName>
    </submittedName>
</protein>
<feature type="domain" description="NAD-dependent epimerase/dehydratase" evidence="1">
    <location>
        <begin position="13"/>
        <end position="236"/>
    </location>
</feature>
<dbReference type="SUPFAM" id="SSF51735">
    <property type="entry name" value="NAD(P)-binding Rossmann-fold domains"/>
    <property type="match status" value="1"/>
</dbReference>
<evidence type="ECO:0000313" key="2">
    <source>
        <dbReference type="EMBL" id="PIE82814.1"/>
    </source>
</evidence>
<accession>A0A2G6PE41</accession>
<evidence type="ECO:0000259" key="1">
    <source>
        <dbReference type="Pfam" id="PF01370"/>
    </source>
</evidence>
<dbReference type="EMBL" id="PDTV01000012">
    <property type="protein sequence ID" value="PIE82814.1"/>
    <property type="molecule type" value="Genomic_DNA"/>
</dbReference>
<dbReference type="PANTHER" id="PTHR48079:SF6">
    <property type="entry name" value="NAD(P)-BINDING DOMAIN-CONTAINING PROTEIN-RELATED"/>
    <property type="match status" value="1"/>
</dbReference>
<reference evidence="2 3" key="1">
    <citation type="submission" date="2017-10" db="EMBL/GenBank/DDBJ databases">
        <title>Novel microbial diversity and functional potential in the marine mammal oral microbiome.</title>
        <authorList>
            <person name="Dudek N.K."/>
            <person name="Sun C.L."/>
            <person name="Burstein D."/>
            <person name="Kantor R.S."/>
            <person name="Aliaga Goltsman D.S."/>
            <person name="Bik E.M."/>
            <person name="Thomas B.C."/>
            <person name="Banfield J.F."/>
            <person name="Relman D.A."/>
        </authorList>
    </citation>
    <scope>NUCLEOTIDE SEQUENCE [LARGE SCALE GENOMIC DNA]</scope>
    <source>
        <strain evidence="2">DOLJORAL78_50_517</strain>
    </source>
</reference>
<name>A0A2G6PE41_9GAMM</name>
<dbReference type="Gene3D" id="3.40.50.720">
    <property type="entry name" value="NAD(P)-binding Rossmann-like Domain"/>
    <property type="match status" value="1"/>
</dbReference>
<evidence type="ECO:0000313" key="3">
    <source>
        <dbReference type="Proteomes" id="UP000229278"/>
    </source>
</evidence>
<dbReference type="InterPro" id="IPR051783">
    <property type="entry name" value="NAD(P)-dependent_oxidoreduct"/>
</dbReference>
<organism evidence="2 3">
    <name type="scientific">Candidatus Contendibacter odensensis</name>
    <dbReference type="NCBI Taxonomy" id="1400860"/>
    <lineage>
        <taxon>Bacteria</taxon>
        <taxon>Pseudomonadati</taxon>
        <taxon>Pseudomonadota</taxon>
        <taxon>Gammaproteobacteria</taxon>
        <taxon>Candidatus Competibacteraceae</taxon>
        <taxon>Candidatus Contendibacter</taxon>
    </lineage>
</organism>
<sequence length="337" mass="36652">MVVAIDFYQGRSVLVTGGNGFIGQRLVAALQMKQARVRALLRPGRIVPVEWQDIEIVHGDVTDVASLAEVCTGINTVFHVAGFAHADAADTPEFAERHWAVNAQGSFNVLDAAVAAGVERLVFLSSAKAVGESDSYCVDERWTVLPETPYGRAKRAAEAQVLATGRTTGMHVVNLRPALVYGAGMKANLARLIAAVHRGWLLPLPETGNCRSLVHIDDIVQALLLAAANPVAAGQTYFVTDGQTYSGCKLYSIICQASGRPVPRWAVPASVLRGAAKLIDALRFLIGYRDQKAHLVLNKLLGWACYCSTRISDELGYQPTWDFERFCATELRKDLYK</sequence>